<reference evidence="6 7" key="1">
    <citation type="journal article" date="2016" name="Front. Microbiol.">
        <title>Genomic Resource of Rice Seed Associated Bacteria.</title>
        <authorList>
            <person name="Midha S."/>
            <person name="Bansal K."/>
            <person name="Sharma S."/>
            <person name="Kumar N."/>
            <person name="Patil P.P."/>
            <person name="Chaudhry V."/>
            <person name="Patil P.B."/>
        </authorList>
    </citation>
    <scope>NUCLEOTIDE SEQUENCE [LARGE SCALE GENOMIC DNA]</scope>
    <source>
        <strain evidence="6 7">RSA11</strain>
    </source>
</reference>
<proteinExistence type="inferred from homology"/>
<name>A0AAW3MCY7_9BACL</name>
<dbReference type="InterPro" id="IPR003439">
    <property type="entry name" value="ABC_transporter-like_ATP-bd"/>
</dbReference>
<dbReference type="CDD" id="cd03230">
    <property type="entry name" value="ABC_DR_subfamily_A"/>
    <property type="match status" value="1"/>
</dbReference>
<dbReference type="PROSITE" id="PS00211">
    <property type="entry name" value="ABC_TRANSPORTER_1"/>
    <property type="match status" value="1"/>
</dbReference>
<evidence type="ECO:0000313" key="7">
    <source>
        <dbReference type="Proteomes" id="UP000072605"/>
    </source>
</evidence>
<feature type="domain" description="ABC transporter" evidence="5">
    <location>
        <begin position="5"/>
        <end position="232"/>
    </location>
</feature>
<comment type="similarity">
    <text evidence="1">Belongs to the ABC transporter superfamily.</text>
</comment>
<organism evidence="6 7">
    <name type="scientific">Exiguobacterium indicum</name>
    <dbReference type="NCBI Taxonomy" id="296995"/>
    <lineage>
        <taxon>Bacteria</taxon>
        <taxon>Bacillati</taxon>
        <taxon>Bacillota</taxon>
        <taxon>Bacilli</taxon>
        <taxon>Bacillales</taxon>
        <taxon>Bacillales Family XII. Incertae Sedis</taxon>
        <taxon>Exiguobacterium</taxon>
    </lineage>
</organism>
<evidence type="ECO:0000259" key="5">
    <source>
        <dbReference type="PROSITE" id="PS50893"/>
    </source>
</evidence>
<protein>
    <submittedName>
        <fullName evidence="6">ABC transporter ATP-binding protein</fullName>
    </submittedName>
</protein>
<dbReference type="InterPro" id="IPR025302">
    <property type="entry name" value="DrrA1/2-like_C"/>
</dbReference>
<gene>
    <name evidence="6" type="ORF">RSA11_02975</name>
</gene>
<dbReference type="InterPro" id="IPR003593">
    <property type="entry name" value="AAA+_ATPase"/>
</dbReference>
<keyword evidence="2" id="KW-0813">Transport</keyword>
<dbReference type="SMART" id="SM00382">
    <property type="entry name" value="AAA"/>
    <property type="match status" value="1"/>
</dbReference>
<dbReference type="PANTHER" id="PTHR43335">
    <property type="entry name" value="ABC TRANSPORTER, ATP-BINDING PROTEIN"/>
    <property type="match status" value="1"/>
</dbReference>
<dbReference type="InterPro" id="IPR027417">
    <property type="entry name" value="P-loop_NTPase"/>
</dbReference>
<dbReference type="Pfam" id="PF13732">
    <property type="entry name" value="DrrA1-3_C"/>
    <property type="match status" value="1"/>
</dbReference>
<evidence type="ECO:0000256" key="4">
    <source>
        <dbReference type="ARBA" id="ARBA00022840"/>
    </source>
</evidence>
<evidence type="ECO:0000256" key="2">
    <source>
        <dbReference type="ARBA" id="ARBA00022448"/>
    </source>
</evidence>
<dbReference type="Proteomes" id="UP000072605">
    <property type="component" value="Unassembled WGS sequence"/>
</dbReference>
<dbReference type="EMBL" id="LDQV01000012">
    <property type="protein sequence ID" value="KTR27649.1"/>
    <property type="molecule type" value="Genomic_DNA"/>
</dbReference>
<dbReference type="PROSITE" id="PS50893">
    <property type="entry name" value="ABC_TRANSPORTER_2"/>
    <property type="match status" value="1"/>
</dbReference>
<dbReference type="GO" id="GO:0005524">
    <property type="term" value="F:ATP binding"/>
    <property type="evidence" value="ECO:0007669"/>
    <property type="project" value="UniProtKB-KW"/>
</dbReference>
<dbReference type="PANTHER" id="PTHR43335:SF4">
    <property type="entry name" value="ABC TRANSPORTER, ATP-BINDING PROTEIN"/>
    <property type="match status" value="1"/>
</dbReference>
<comment type="caution">
    <text evidence="6">The sequence shown here is derived from an EMBL/GenBank/DDBJ whole genome shotgun (WGS) entry which is preliminary data.</text>
</comment>
<keyword evidence="3" id="KW-0547">Nucleotide-binding</keyword>
<dbReference type="InterPro" id="IPR017871">
    <property type="entry name" value="ABC_transporter-like_CS"/>
</dbReference>
<evidence type="ECO:0000256" key="1">
    <source>
        <dbReference type="ARBA" id="ARBA00005417"/>
    </source>
</evidence>
<accession>A0AAW3MCY7</accession>
<evidence type="ECO:0000256" key="3">
    <source>
        <dbReference type="ARBA" id="ARBA00022741"/>
    </source>
</evidence>
<dbReference type="GO" id="GO:0016887">
    <property type="term" value="F:ATP hydrolysis activity"/>
    <property type="evidence" value="ECO:0007669"/>
    <property type="project" value="InterPro"/>
</dbReference>
<dbReference type="Pfam" id="PF00005">
    <property type="entry name" value="ABC_tran"/>
    <property type="match status" value="1"/>
</dbReference>
<dbReference type="AlphaFoldDB" id="A0AAW3MCY7"/>
<keyword evidence="4 6" id="KW-0067">ATP-binding</keyword>
<dbReference type="SUPFAM" id="SSF52540">
    <property type="entry name" value="P-loop containing nucleoside triphosphate hydrolases"/>
    <property type="match status" value="1"/>
</dbReference>
<sequence>MMLALRATNLTKQYGNKTVVNQLNLEIKQGVIFGFLGQNGAGKSTFINMITGLVRPTSGTFELLGAPNDSLKDVRTRIGVLPDYSTFYENFTALDHLKYFSKVLGLKTTTDELKQLLRDVQLEDAIDVKTKNYSFGMKKKLGIAQALINRPEILFLDEPTSGVDANSILGIHTLIRKIAADGTTIFLTSHNLDEVEKLCTEIAIMQDGTIQTQGTMEELREQHEKNITVHVKHALLDNDTRQHLQNKLSTLAKDVNVSSTHSTFIVQSEHDIAKINSYLVSQHVNVYRLEVEEASLEEIFLNLGSEIRSA</sequence>
<evidence type="ECO:0000313" key="6">
    <source>
        <dbReference type="EMBL" id="KTR27649.1"/>
    </source>
</evidence>
<dbReference type="Gene3D" id="3.40.50.300">
    <property type="entry name" value="P-loop containing nucleotide triphosphate hydrolases"/>
    <property type="match status" value="1"/>
</dbReference>